<name>A0ABU1IV64_9BACL</name>
<sequence length="155" mass="17467">MSQYTDKDREDALAAVKAAEQARAGTDLKEGEALDYESQEGNHYTGVIVFKKPSMADIMKMGAIKSEILRESGVRDTRFVDNEILFMAHVISALEVVMYKRPECLLHLREITEADLLFHVYGLYEVWESSFRKDFRNASANDRATAAGEKAVDTP</sequence>
<accession>A0ABU1IV64</accession>
<organism evidence="1 2">
    <name type="scientific">Paenibacillus hunanensis</name>
    <dbReference type="NCBI Taxonomy" id="539262"/>
    <lineage>
        <taxon>Bacteria</taxon>
        <taxon>Bacillati</taxon>
        <taxon>Bacillota</taxon>
        <taxon>Bacilli</taxon>
        <taxon>Bacillales</taxon>
        <taxon>Paenibacillaceae</taxon>
        <taxon>Paenibacillus</taxon>
    </lineage>
</organism>
<dbReference type="RefSeq" id="WP_188775366.1">
    <property type="nucleotide sequence ID" value="NZ_BMMB01000004.1"/>
</dbReference>
<evidence type="ECO:0008006" key="3">
    <source>
        <dbReference type="Google" id="ProtNLM"/>
    </source>
</evidence>
<evidence type="ECO:0000313" key="1">
    <source>
        <dbReference type="EMBL" id="MDR6243146.1"/>
    </source>
</evidence>
<reference evidence="1 2" key="1">
    <citation type="submission" date="2023-07" db="EMBL/GenBank/DDBJ databases">
        <title>Genomic Encyclopedia of Type Strains, Phase IV (KMG-IV): sequencing the most valuable type-strain genomes for metagenomic binning, comparative biology and taxonomic classification.</title>
        <authorList>
            <person name="Goeker M."/>
        </authorList>
    </citation>
    <scope>NUCLEOTIDE SEQUENCE [LARGE SCALE GENOMIC DNA]</scope>
    <source>
        <strain evidence="1 2">DSM 22170</strain>
    </source>
</reference>
<protein>
    <recommendedName>
        <fullName evidence="3">Tail assembly chaperone</fullName>
    </recommendedName>
</protein>
<dbReference type="EMBL" id="JAVDQH010000003">
    <property type="protein sequence ID" value="MDR6243146.1"/>
    <property type="molecule type" value="Genomic_DNA"/>
</dbReference>
<proteinExistence type="predicted"/>
<keyword evidence="2" id="KW-1185">Reference proteome</keyword>
<dbReference type="Proteomes" id="UP001185028">
    <property type="component" value="Unassembled WGS sequence"/>
</dbReference>
<comment type="caution">
    <text evidence="1">The sequence shown here is derived from an EMBL/GenBank/DDBJ whole genome shotgun (WGS) entry which is preliminary data.</text>
</comment>
<evidence type="ECO:0000313" key="2">
    <source>
        <dbReference type="Proteomes" id="UP001185028"/>
    </source>
</evidence>
<gene>
    <name evidence="1" type="ORF">JOC58_001031</name>
</gene>